<dbReference type="AlphaFoldDB" id="A0A0E9TQ89"/>
<protein>
    <submittedName>
        <fullName evidence="1">Uncharacterized protein</fullName>
    </submittedName>
</protein>
<name>A0A0E9TQ89_ANGAN</name>
<proteinExistence type="predicted"/>
<dbReference type="EMBL" id="GBXM01053527">
    <property type="protein sequence ID" value="JAH55050.1"/>
    <property type="molecule type" value="Transcribed_RNA"/>
</dbReference>
<reference evidence="1" key="2">
    <citation type="journal article" date="2015" name="Fish Shellfish Immunol.">
        <title>Early steps in the European eel (Anguilla anguilla)-Vibrio vulnificus interaction in the gills: Role of the RtxA13 toxin.</title>
        <authorList>
            <person name="Callol A."/>
            <person name="Pajuelo D."/>
            <person name="Ebbesson L."/>
            <person name="Teles M."/>
            <person name="MacKenzie S."/>
            <person name="Amaro C."/>
        </authorList>
    </citation>
    <scope>NUCLEOTIDE SEQUENCE</scope>
</reference>
<evidence type="ECO:0000313" key="1">
    <source>
        <dbReference type="EMBL" id="JAH55050.1"/>
    </source>
</evidence>
<sequence length="32" mass="3750">MAGSSFWVTRACFRLTAYYLFSAFDLTHSLMR</sequence>
<reference evidence="1" key="1">
    <citation type="submission" date="2014-11" db="EMBL/GenBank/DDBJ databases">
        <authorList>
            <person name="Amaro Gonzalez C."/>
        </authorList>
    </citation>
    <scope>NUCLEOTIDE SEQUENCE</scope>
</reference>
<organism evidence="1">
    <name type="scientific">Anguilla anguilla</name>
    <name type="common">European freshwater eel</name>
    <name type="synonym">Muraena anguilla</name>
    <dbReference type="NCBI Taxonomy" id="7936"/>
    <lineage>
        <taxon>Eukaryota</taxon>
        <taxon>Metazoa</taxon>
        <taxon>Chordata</taxon>
        <taxon>Craniata</taxon>
        <taxon>Vertebrata</taxon>
        <taxon>Euteleostomi</taxon>
        <taxon>Actinopterygii</taxon>
        <taxon>Neopterygii</taxon>
        <taxon>Teleostei</taxon>
        <taxon>Anguilliformes</taxon>
        <taxon>Anguillidae</taxon>
        <taxon>Anguilla</taxon>
    </lineage>
</organism>
<accession>A0A0E9TQ89</accession>